<evidence type="ECO:0000313" key="2">
    <source>
        <dbReference type="EMBL" id="ESQ46761.1"/>
    </source>
</evidence>
<dbReference type="AlphaFoldDB" id="V4NK77"/>
<organism evidence="2 3">
    <name type="scientific">Eutrema salsugineum</name>
    <name type="common">Saltwater cress</name>
    <name type="synonym">Sisymbrium salsugineum</name>
    <dbReference type="NCBI Taxonomy" id="72664"/>
    <lineage>
        <taxon>Eukaryota</taxon>
        <taxon>Viridiplantae</taxon>
        <taxon>Streptophyta</taxon>
        <taxon>Embryophyta</taxon>
        <taxon>Tracheophyta</taxon>
        <taxon>Spermatophyta</taxon>
        <taxon>Magnoliopsida</taxon>
        <taxon>eudicotyledons</taxon>
        <taxon>Gunneridae</taxon>
        <taxon>Pentapetalae</taxon>
        <taxon>rosids</taxon>
        <taxon>malvids</taxon>
        <taxon>Brassicales</taxon>
        <taxon>Brassicaceae</taxon>
        <taxon>Eutremeae</taxon>
        <taxon>Eutrema</taxon>
    </lineage>
</organism>
<sequence>IVIETPREREFLFIAFIFIFLYKFRRFHISGASVFRQKPIESILDLPWSSKQV</sequence>
<reference evidence="2 3" key="1">
    <citation type="journal article" date="2013" name="Front. Plant Sci.">
        <title>The Reference Genome of the Halophytic Plant Eutrema salsugineum.</title>
        <authorList>
            <person name="Yang R."/>
            <person name="Jarvis D.E."/>
            <person name="Chen H."/>
            <person name="Beilstein M.A."/>
            <person name="Grimwood J."/>
            <person name="Jenkins J."/>
            <person name="Shu S."/>
            <person name="Prochnik S."/>
            <person name="Xin M."/>
            <person name="Ma C."/>
            <person name="Schmutz J."/>
            <person name="Wing R.A."/>
            <person name="Mitchell-Olds T."/>
            <person name="Schumaker K.S."/>
            <person name="Wang X."/>
        </authorList>
    </citation>
    <scope>NUCLEOTIDE SEQUENCE [LARGE SCALE GENOMIC DNA]</scope>
</reference>
<feature type="transmembrane region" description="Helical" evidence="1">
    <location>
        <begin position="12"/>
        <end position="28"/>
    </location>
</feature>
<gene>
    <name evidence="2" type="ORF">EUTSA_v10028285mg</name>
</gene>
<dbReference type="Gramene" id="ESQ46761">
    <property type="protein sequence ID" value="ESQ46761"/>
    <property type="gene ID" value="EUTSA_v10028285mg"/>
</dbReference>
<keyword evidence="1" id="KW-1133">Transmembrane helix</keyword>
<dbReference type="Proteomes" id="UP000030689">
    <property type="component" value="Unassembled WGS sequence"/>
</dbReference>
<evidence type="ECO:0000313" key="3">
    <source>
        <dbReference type="Proteomes" id="UP000030689"/>
    </source>
</evidence>
<protein>
    <submittedName>
        <fullName evidence="2">Uncharacterized protein</fullName>
    </submittedName>
</protein>
<keyword evidence="1" id="KW-0812">Transmembrane</keyword>
<evidence type="ECO:0000256" key="1">
    <source>
        <dbReference type="SAM" id="Phobius"/>
    </source>
</evidence>
<proteinExistence type="predicted"/>
<keyword evidence="1" id="KW-0472">Membrane</keyword>
<dbReference type="EMBL" id="KI517416">
    <property type="protein sequence ID" value="ESQ46761.1"/>
    <property type="molecule type" value="Genomic_DNA"/>
</dbReference>
<accession>V4NK77</accession>
<feature type="non-terminal residue" evidence="2">
    <location>
        <position position="1"/>
    </location>
</feature>
<keyword evidence="3" id="KW-1185">Reference proteome</keyword>
<dbReference type="KEGG" id="eus:EUTSA_v10028285mg"/>
<name>V4NK77_EUTSA</name>